<name>A0ABX2L633_9PROT</name>
<proteinExistence type="predicted"/>
<evidence type="ECO:0000313" key="1">
    <source>
        <dbReference type="EMBL" id="NUB21223.1"/>
    </source>
</evidence>
<dbReference type="Proteomes" id="UP000639419">
    <property type="component" value="Unassembled WGS sequence"/>
</dbReference>
<organism evidence="1 2">
    <name type="scientific">Azospirillum formosense</name>
    <dbReference type="NCBI Taxonomy" id="861533"/>
    <lineage>
        <taxon>Bacteria</taxon>
        <taxon>Pseudomonadati</taxon>
        <taxon>Pseudomonadota</taxon>
        <taxon>Alphaproteobacteria</taxon>
        <taxon>Rhodospirillales</taxon>
        <taxon>Azospirillaceae</taxon>
        <taxon>Azospirillum</taxon>
    </lineage>
</organism>
<reference evidence="1 2" key="1">
    <citation type="submission" date="2019-10" db="EMBL/GenBank/DDBJ databases">
        <title>Genome sequence of Azospirillum formosense CC-Nfb-7.</title>
        <authorList>
            <person name="Ambrosini A."/>
            <person name="Sant'Anna F.H."/>
            <person name="Cassan F.D."/>
            <person name="Souza E.M."/>
            <person name="Passaglia L.M.P."/>
        </authorList>
    </citation>
    <scope>NUCLEOTIDE SEQUENCE [LARGE SCALE GENOMIC DNA]</scope>
    <source>
        <strain evidence="1 2">CC-NFb-7</strain>
    </source>
</reference>
<dbReference type="EMBL" id="WHOR01000154">
    <property type="protein sequence ID" value="NUB21223.1"/>
    <property type="molecule type" value="Genomic_DNA"/>
</dbReference>
<sequence length="1003" mass="108026">MIGGIMGIAEYLATVSRFYVQGRLNDKTERILERKAALAGIDLAEANEARTRLIHRYEQYRETIRDLSVDGSLSDDDRIELADIQALLGLSDDECRDLERLSTLQHADSHKDAALPQPHSLEEARALSAPAAPALSFLNELFDETGTGPADTDRPSTPAPSNQVVVLQTPSWTVMAPATVAHDWVASGLHRIVANVGHDFNEEWGKLPDLPQGIAGLEGMVKTALKTGCAAMRDVVTKTGVGIGFTDMAPPLHTTDSALSDLRDLRVAMQDQLDSLNANESAEAERQSANTTMVVSKGTEMVTGLLLKGGNHSAMKEIGAQVVTKLAQSTVSNVTKSVVARRFEADRKKRLAEAGAEASAILTRLLESVVASTLERLNQTGFHCDTVEGLTERHRLAAKQLEMCANGETARLDAALASLQIATFSNSQAAMTLLAHSLLADDWRDHIPSWISFFQTAAPAALDLAEDGTGRALIATQLTEDFKKSMPLAADRIQAFKGLIDASDDAVWKDSDWSTIVVPLATHHLTAQLAAETLPSELIDGLSSITGAIAAKNDDVIKAIPTAMVDQYTRRQVLVLLGKADEPDLPREAKALAQLLLMNTTRIASLLTDTATALLRPIQAGEAAPGITIHLIRLHHLAGIFGPDTGAALDRIITGSAKKSRAWLTAFVPTAAQTQEGIGNSATLSALLLTPEKRAGLLDEAAKHTVEKRVETEAPYDSEWLSAMSEQWGVDARSHWHTALTSCLTNRILAGAVTEDTYGALRDRLRGPTPASDLDRNVYNLVLQTLTEQTPGATSPWAILDTATHLLGIDDVRRSRRFATPILRAVQRTLAGTTVPGELVITDNPVLKGILERLAKRSCHILATAVIAYGKGISDGDDIVVTPIGFATGKGRWHSYHQLGTVEARQGWTQAYIAYTIGSEKLEINNLPGMDAANWLATAFISMKTALSTLIQDGGLPELDDQDAAAFRLLMVDWTSPRPMVIALKEKEKLLLSNNSTALALVS</sequence>
<comment type="caution">
    <text evidence="1">The sequence shown here is derived from an EMBL/GenBank/DDBJ whole genome shotgun (WGS) entry which is preliminary data.</text>
</comment>
<keyword evidence="2" id="KW-1185">Reference proteome</keyword>
<protein>
    <submittedName>
        <fullName evidence="1">Uncharacterized protein</fullName>
    </submittedName>
</protein>
<gene>
    <name evidence="1" type="ORF">GBZ26_18745</name>
</gene>
<evidence type="ECO:0000313" key="2">
    <source>
        <dbReference type="Proteomes" id="UP000639419"/>
    </source>
</evidence>
<dbReference type="RefSeq" id="WP_174440142.1">
    <property type="nucleotide sequence ID" value="NZ_BAABCC010000002.1"/>
</dbReference>
<accession>A0ABX2L633</accession>